<feature type="region of interest" description="Disordered" evidence="2">
    <location>
        <begin position="659"/>
        <end position="728"/>
    </location>
</feature>
<feature type="compositionally biased region" description="Acidic residues" evidence="2">
    <location>
        <begin position="669"/>
        <end position="689"/>
    </location>
</feature>
<feature type="coiled-coil region" evidence="1">
    <location>
        <begin position="28"/>
        <end position="62"/>
    </location>
</feature>
<sequence>MADREAQAEFECPNAPCVRQLRHLRHRVEQANDTHRQDQEVIAGLREEIQRLKDENAQLRARLAGRGRHTIRASALADQRLMTHDADTLCLQEWPQKLQDFFNPDVPADNKLSWPDLHKLICKEENMSSSIKWVHPDIRFVPPPLPDLDEDGEPILPAPPQQPEVAAVNNVGEQPQQPFRFEALPSSIQLEILKLELYKPGQLVHCVSRLDPFIPPAAPQPLRNFFVFGRENVNITHGGDNPREVLRLLQVSKRFYFLGVHVFYGMNTFAFSSLGEFHRFCQGSTLKRVGRIQHLELVFTGNQYLTAPLDERRRVPFSRRTYALSWLADMPRIKTFVIHIDESSKSSMSRKDENPRLIEFMAGKTAGQPNHRKTRALRCCQGIDFIYMLRGLNWIRFYDLNKAVKTADRPRVPIRDWSFSEDVTNTSTMPKVPSRLDGAKLENLRSLFEFRENQVGVFNPVEDDWDLVNTLFSNENGRCSYDELRRHGLNHDADAASFALSLRSDDGSDADISSQSSIRGRGRRGRRGRRGNAANRGRARLSSSYASSSSSSSSSGLFISDDEPAPPAPVIELSSDDEEDEENRLINILRNIPRSSPSQSNQAQNRSTASANHLNSLTPGFSQPPRTASISLEPRPKEETPEPLIMRAHHGALIDITGDGTQVYLDPGPEVDDADYEAEDEGDVQDDAGLENNMLRTPPPSSRKKRASELLEEDEEDYEDDGKRQRLQ</sequence>
<proteinExistence type="predicted"/>
<feature type="compositionally biased region" description="Basic residues" evidence="2">
    <location>
        <begin position="520"/>
        <end position="530"/>
    </location>
</feature>
<evidence type="ECO:0000313" key="3">
    <source>
        <dbReference type="EMBL" id="KAK4189334.1"/>
    </source>
</evidence>
<reference evidence="3" key="2">
    <citation type="submission" date="2023-05" db="EMBL/GenBank/DDBJ databases">
        <authorList>
            <consortium name="Lawrence Berkeley National Laboratory"/>
            <person name="Steindorff A."/>
            <person name="Hensen N."/>
            <person name="Bonometti L."/>
            <person name="Westerberg I."/>
            <person name="Brannstrom I.O."/>
            <person name="Guillou S."/>
            <person name="Cros-Aarteil S."/>
            <person name="Calhoun S."/>
            <person name="Haridas S."/>
            <person name="Kuo A."/>
            <person name="Mondo S."/>
            <person name="Pangilinan J."/>
            <person name="Riley R."/>
            <person name="Labutti K."/>
            <person name="Andreopoulos B."/>
            <person name="Lipzen A."/>
            <person name="Chen C."/>
            <person name="Yanf M."/>
            <person name="Daum C."/>
            <person name="Ng V."/>
            <person name="Clum A."/>
            <person name="Ohm R."/>
            <person name="Martin F."/>
            <person name="Silar P."/>
            <person name="Natvig D."/>
            <person name="Lalanne C."/>
            <person name="Gautier V."/>
            <person name="Ament-Velasquez S.L."/>
            <person name="Kruys A."/>
            <person name="Hutchinson M.I."/>
            <person name="Powell A.J."/>
            <person name="Barry K."/>
            <person name="Miller A.N."/>
            <person name="Grigoriev I.V."/>
            <person name="Debuchy R."/>
            <person name="Gladieux P."/>
            <person name="Thoren M.H."/>
            <person name="Johannesson H."/>
        </authorList>
    </citation>
    <scope>NUCLEOTIDE SEQUENCE</scope>
    <source>
        <strain evidence="3">PSN309</strain>
    </source>
</reference>
<dbReference type="EMBL" id="MU864376">
    <property type="protein sequence ID" value="KAK4189334.1"/>
    <property type="molecule type" value="Genomic_DNA"/>
</dbReference>
<comment type="caution">
    <text evidence="3">The sequence shown here is derived from an EMBL/GenBank/DDBJ whole genome shotgun (WGS) entry which is preliminary data.</text>
</comment>
<evidence type="ECO:0000256" key="2">
    <source>
        <dbReference type="SAM" id="MobiDB-lite"/>
    </source>
</evidence>
<keyword evidence="4" id="KW-1185">Reference proteome</keyword>
<feature type="compositionally biased region" description="Polar residues" evidence="2">
    <location>
        <begin position="593"/>
        <end position="630"/>
    </location>
</feature>
<evidence type="ECO:0000313" key="4">
    <source>
        <dbReference type="Proteomes" id="UP001302126"/>
    </source>
</evidence>
<dbReference type="Proteomes" id="UP001302126">
    <property type="component" value="Unassembled WGS sequence"/>
</dbReference>
<accession>A0AAN6WW47</accession>
<reference evidence="3" key="1">
    <citation type="journal article" date="2023" name="Mol. Phylogenet. Evol.">
        <title>Genome-scale phylogeny and comparative genomics of the fungal order Sordariales.</title>
        <authorList>
            <person name="Hensen N."/>
            <person name="Bonometti L."/>
            <person name="Westerberg I."/>
            <person name="Brannstrom I.O."/>
            <person name="Guillou S."/>
            <person name="Cros-Aarteil S."/>
            <person name="Calhoun S."/>
            <person name="Haridas S."/>
            <person name="Kuo A."/>
            <person name="Mondo S."/>
            <person name="Pangilinan J."/>
            <person name="Riley R."/>
            <person name="LaButti K."/>
            <person name="Andreopoulos B."/>
            <person name="Lipzen A."/>
            <person name="Chen C."/>
            <person name="Yan M."/>
            <person name="Daum C."/>
            <person name="Ng V."/>
            <person name="Clum A."/>
            <person name="Steindorff A."/>
            <person name="Ohm R.A."/>
            <person name="Martin F."/>
            <person name="Silar P."/>
            <person name="Natvig D.O."/>
            <person name="Lalanne C."/>
            <person name="Gautier V."/>
            <person name="Ament-Velasquez S.L."/>
            <person name="Kruys A."/>
            <person name="Hutchinson M.I."/>
            <person name="Powell A.J."/>
            <person name="Barry K."/>
            <person name="Miller A.N."/>
            <person name="Grigoriev I.V."/>
            <person name="Debuchy R."/>
            <person name="Gladieux P."/>
            <person name="Hiltunen Thoren M."/>
            <person name="Johannesson H."/>
        </authorList>
    </citation>
    <scope>NUCLEOTIDE SEQUENCE</scope>
    <source>
        <strain evidence="3">PSN309</strain>
    </source>
</reference>
<organism evidence="3 4">
    <name type="scientific">Podospora australis</name>
    <dbReference type="NCBI Taxonomy" id="1536484"/>
    <lineage>
        <taxon>Eukaryota</taxon>
        <taxon>Fungi</taxon>
        <taxon>Dikarya</taxon>
        <taxon>Ascomycota</taxon>
        <taxon>Pezizomycotina</taxon>
        <taxon>Sordariomycetes</taxon>
        <taxon>Sordariomycetidae</taxon>
        <taxon>Sordariales</taxon>
        <taxon>Podosporaceae</taxon>
        <taxon>Podospora</taxon>
    </lineage>
</organism>
<feature type="compositionally biased region" description="Acidic residues" evidence="2">
    <location>
        <begin position="710"/>
        <end position="720"/>
    </location>
</feature>
<name>A0AAN6WW47_9PEZI</name>
<dbReference type="AlphaFoldDB" id="A0AAN6WW47"/>
<gene>
    <name evidence="3" type="ORF">QBC35DRAFT_462050</name>
</gene>
<feature type="region of interest" description="Disordered" evidence="2">
    <location>
        <begin position="504"/>
        <end position="639"/>
    </location>
</feature>
<keyword evidence="1" id="KW-0175">Coiled coil</keyword>
<evidence type="ECO:0000256" key="1">
    <source>
        <dbReference type="SAM" id="Coils"/>
    </source>
</evidence>
<feature type="compositionally biased region" description="Low complexity" evidence="2">
    <location>
        <begin position="531"/>
        <end position="555"/>
    </location>
</feature>
<protein>
    <submittedName>
        <fullName evidence="3">Uncharacterized protein</fullName>
    </submittedName>
</protein>